<dbReference type="PANTHER" id="PTHR13887">
    <property type="entry name" value="GLUTATHIONE S-TRANSFERASE KAPPA"/>
    <property type="match status" value="1"/>
</dbReference>
<evidence type="ECO:0000256" key="5">
    <source>
        <dbReference type="ARBA" id="ARBA00023284"/>
    </source>
</evidence>
<dbReference type="GO" id="GO:0016491">
    <property type="term" value="F:oxidoreductase activity"/>
    <property type="evidence" value="ECO:0007669"/>
    <property type="project" value="UniProtKB-KW"/>
</dbReference>
<dbReference type="EMBL" id="MLCF01000143">
    <property type="protein sequence ID" value="OIV35598.1"/>
    <property type="molecule type" value="Genomic_DNA"/>
</dbReference>
<sequence length="261" mass="28238">MSQKNREGKQSARERMRIERERQERRSKRVRQFSVFGAVLLVLAVAVVVLVVVNGQKSKPLAIPAGATGTGKLALPVGADAGATSSDGKKVPTLTVYEDFRCPACGMYEKNNHAAVDKLVAEKKVRVEYHIVSLIDQNSNGKGSGRSANAAACAYTTAGRDTFMKYHDVLYTNQPNEEDDAYAQNSKLLSLAKQVPGLTTAKFTSCVNNGTYDTWAKKVMDDFNAKKIQGTPTILIDGKQVQNPTGLTPATLEKAVEAASK</sequence>
<evidence type="ECO:0000256" key="4">
    <source>
        <dbReference type="ARBA" id="ARBA00023157"/>
    </source>
</evidence>
<evidence type="ECO:0000313" key="9">
    <source>
        <dbReference type="EMBL" id="OIV35598.1"/>
    </source>
</evidence>
<dbReference type="PANTHER" id="PTHR13887:SF14">
    <property type="entry name" value="DISULFIDE BOND FORMATION PROTEIN D"/>
    <property type="match status" value="1"/>
</dbReference>
<comment type="similarity">
    <text evidence="1">Belongs to the thioredoxin family. DsbA subfamily.</text>
</comment>
<name>A0A1J7BAF7_9ACTN</name>
<feature type="transmembrane region" description="Helical" evidence="7">
    <location>
        <begin position="33"/>
        <end position="53"/>
    </location>
</feature>
<feature type="domain" description="Thioredoxin-like fold" evidence="8">
    <location>
        <begin position="93"/>
        <end position="257"/>
    </location>
</feature>
<dbReference type="OrthoDB" id="4135024at2"/>
<dbReference type="AlphaFoldDB" id="A0A1J7BAF7"/>
<evidence type="ECO:0000256" key="6">
    <source>
        <dbReference type="SAM" id="MobiDB-lite"/>
    </source>
</evidence>
<keyword evidence="10" id="KW-1185">Reference proteome</keyword>
<evidence type="ECO:0000256" key="2">
    <source>
        <dbReference type="ARBA" id="ARBA00022729"/>
    </source>
</evidence>
<reference evidence="9 10" key="1">
    <citation type="submission" date="2016-10" db="EMBL/GenBank/DDBJ databases">
        <title>Genome sequence of Streptomyces gilvigriseus MUSC 26.</title>
        <authorList>
            <person name="Lee L.-H."/>
            <person name="Ser H.-L."/>
        </authorList>
    </citation>
    <scope>NUCLEOTIDE SEQUENCE [LARGE SCALE GENOMIC DNA]</scope>
    <source>
        <strain evidence="9 10">MUSC 26</strain>
    </source>
</reference>
<protein>
    <recommendedName>
        <fullName evidence="8">Thioredoxin-like fold domain-containing protein</fullName>
    </recommendedName>
</protein>
<evidence type="ECO:0000313" key="10">
    <source>
        <dbReference type="Proteomes" id="UP000243342"/>
    </source>
</evidence>
<organism evidence="9 10">
    <name type="scientific">Mangrovactinospora gilvigrisea</name>
    <dbReference type="NCBI Taxonomy" id="1428644"/>
    <lineage>
        <taxon>Bacteria</taxon>
        <taxon>Bacillati</taxon>
        <taxon>Actinomycetota</taxon>
        <taxon>Actinomycetes</taxon>
        <taxon>Kitasatosporales</taxon>
        <taxon>Streptomycetaceae</taxon>
        <taxon>Mangrovactinospora</taxon>
    </lineage>
</organism>
<dbReference type="Pfam" id="PF13462">
    <property type="entry name" value="Thioredoxin_4"/>
    <property type="match status" value="1"/>
</dbReference>
<dbReference type="InterPro" id="IPR012336">
    <property type="entry name" value="Thioredoxin-like_fold"/>
</dbReference>
<keyword evidence="7" id="KW-0472">Membrane</keyword>
<dbReference type="InterPro" id="IPR036249">
    <property type="entry name" value="Thioredoxin-like_sf"/>
</dbReference>
<keyword evidence="5" id="KW-0676">Redox-active center</keyword>
<evidence type="ECO:0000256" key="3">
    <source>
        <dbReference type="ARBA" id="ARBA00023002"/>
    </source>
</evidence>
<evidence type="ECO:0000256" key="7">
    <source>
        <dbReference type="SAM" id="Phobius"/>
    </source>
</evidence>
<dbReference type="Proteomes" id="UP000243342">
    <property type="component" value="Unassembled WGS sequence"/>
</dbReference>
<evidence type="ECO:0000256" key="1">
    <source>
        <dbReference type="ARBA" id="ARBA00005791"/>
    </source>
</evidence>
<keyword evidence="4" id="KW-1015">Disulfide bond</keyword>
<dbReference type="STRING" id="1428644.BIV57_20705"/>
<evidence type="ECO:0000259" key="8">
    <source>
        <dbReference type="Pfam" id="PF13462"/>
    </source>
</evidence>
<dbReference type="RefSeq" id="WP_071658442.1">
    <property type="nucleotide sequence ID" value="NZ_MLCF01000143.1"/>
</dbReference>
<dbReference type="SUPFAM" id="SSF52833">
    <property type="entry name" value="Thioredoxin-like"/>
    <property type="match status" value="1"/>
</dbReference>
<proteinExistence type="inferred from homology"/>
<accession>A0A1J7BAF7</accession>
<gene>
    <name evidence="9" type="ORF">BIV57_20705</name>
</gene>
<dbReference type="Gene3D" id="3.40.30.10">
    <property type="entry name" value="Glutaredoxin"/>
    <property type="match status" value="1"/>
</dbReference>
<comment type="caution">
    <text evidence="9">The sequence shown here is derived from an EMBL/GenBank/DDBJ whole genome shotgun (WGS) entry which is preliminary data.</text>
</comment>
<feature type="region of interest" description="Disordered" evidence="6">
    <location>
        <begin position="1"/>
        <end position="24"/>
    </location>
</feature>
<keyword evidence="2" id="KW-0732">Signal</keyword>
<keyword evidence="7" id="KW-0812">Transmembrane</keyword>
<keyword evidence="3" id="KW-0560">Oxidoreductase</keyword>
<keyword evidence="7" id="KW-1133">Transmembrane helix</keyword>